<name>A0A8J4XYH5_CHIOP</name>
<feature type="region of interest" description="Disordered" evidence="1">
    <location>
        <begin position="135"/>
        <end position="164"/>
    </location>
</feature>
<proteinExistence type="predicted"/>
<sequence length="216" mass="24557">MSYQQHEKLLVAFPADCSAHAPVLLTLVQPDNHPLWAYFYGFVLALVLANIILFCQVAYILIMAQNDPILQRTRQQNRERYIPTPSAIMIIPDVINALQGFSIFLIFICKRNMLKRIRTNWEPYLRRMKVFVGSSRQPDSAKGKGVQDTSSFTSSVNRPISQSNASQRTVQSQISLDTISAVRWVLLRQPCTHAALTSPSRLISLVSYYKHLFTDA</sequence>
<keyword evidence="4" id="KW-1185">Reference proteome</keyword>
<evidence type="ECO:0000313" key="4">
    <source>
        <dbReference type="Proteomes" id="UP000770661"/>
    </source>
</evidence>
<dbReference type="OrthoDB" id="6134459at2759"/>
<dbReference type="Gene3D" id="1.20.1070.10">
    <property type="entry name" value="Rhodopsin 7-helix transmembrane proteins"/>
    <property type="match status" value="1"/>
</dbReference>
<keyword evidence="2" id="KW-0812">Transmembrane</keyword>
<dbReference type="AlphaFoldDB" id="A0A8J4XYH5"/>
<keyword evidence="2" id="KW-0472">Membrane</keyword>
<feature type="transmembrane region" description="Helical" evidence="2">
    <location>
        <begin position="85"/>
        <end position="108"/>
    </location>
</feature>
<reference evidence="3" key="1">
    <citation type="submission" date="2020-07" db="EMBL/GenBank/DDBJ databases">
        <title>The High-quality genome of the commercially important snow crab, Chionoecetes opilio.</title>
        <authorList>
            <person name="Jeong J.-H."/>
            <person name="Ryu S."/>
        </authorList>
    </citation>
    <scope>NUCLEOTIDE SEQUENCE</scope>
    <source>
        <strain evidence="3">MADBK_172401_WGS</strain>
        <tissue evidence="3">Digestive gland</tissue>
    </source>
</reference>
<dbReference type="Proteomes" id="UP000770661">
    <property type="component" value="Unassembled WGS sequence"/>
</dbReference>
<gene>
    <name evidence="3" type="ORF">GWK47_016104</name>
</gene>
<feature type="compositionally biased region" description="Polar residues" evidence="1">
    <location>
        <begin position="147"/>
        <end position="164"/>
    </location>
</feature>
<evidence type="ECO:0000256" key="2">
    <source>
        <dbReference type="SAM" id="Phobius"/>
    </source>
</evidence>
<comment type="caution">
    <text evidence="3">The sequence shown here is derived from an EMBL/GenBank/DDBJ whole genome shotgun (WGS) entry which is preliminary data.</text>
</comment>
<organism evidence="3 4">
    <name type="scientific">Chionoecetes opilio</name>
    <name type="common">Atlantic snow crab</name>
    <name type="synonym">Cancer opilio</name>
    <dbReference type="NCBI Taxonomy" id="41210"/>
    <lineage>
        <taxon>Eukaryota</taxon>
        <taxon>Metazoa</taxon>
        <taxon>Ecdysozoa</taxon>
        <taxon>Arthropoda</taxon>
        <taxon>Crustacea</taxon>
        <taxon>Multicrustacea</taxon>
        <taxon>Malacostraca</taxon>
        <taxon>Eumalacostraca</taxon>
        <taxon>Eucarida</taxon>
        <taxon>Decapoda</taxon>
        <taxon>Pleocyemata</taxon>
        <taxon>Brachyura</taxon>
        <taxon>Eubrachyura</taxon>
        <taxon>Majoidea</taxon>
        <taxon>Majidae</taxon>
        <taxon>Chionoecetes</taxon>
    </lineage>
</organism>
<keyword evidence="2" id="KW-1133">Transmembrane helix</keyword>
<feature type="transmembrane region" description="Helical" evidence="2">
    <location>
        <begin position="37"/>
        <end position="64"/>
    </location>
</feature>
<dbReference type="EMBL" id="JACEEZ010021422">
    <property type="protein sequence ID" value="KAG0713501.1"/>
    <property type="molecule type" value="Genomic_DNA"/>
</dbReference>
<evidence type="ECO:0000256" key="1">
    <source>
        <dbReference type="SAM" id="MobiDB-lite"/>
    </source>
</evidence>
<evidence type="ECO:0000313" key="3">
    <source>
        <dbReference type="EMBL" id="KAG0713501.1"/>
    </source>
</evidence>
<accession>A0A8J4XYH5</accession>
<protein>
    <submittedName>
        <fullName evidence="3">Uncharacterized protein</fullName>
    </submittedName>
</protein>